<keyword evidence="2" id="KW-1185">Reference proteome</keyword>
<dbReference type="Proteomes" id="UP000681526">
    <property type="component" value="Unassembled WGS sequence"/>
</dbReference>
<sequence length="15" mass="1783">MKAKSEYREIGMNLL</sequence>
<reference evidence="1 2" key="1">
    <citation type="submission" date="2021-04" db="EMBL/GenBank/DDBJ databases">
        <authorList>
            <person name="Rakotoarivonina H."/>
        </authorList>
    </citation>
    <scope>NUCLEOTIDE SEQUENCE [LARGE SCALE GENOMIC DNA]</scope>
    <source>
        <strain evidence="1 2">XE</strain>
    </source>
</reference>
<proteinExistence type="predicted"/>
<organism evidence="1 2">
    <name type="scientific">Thermobacillus xylanilyticus</name>
    <dbReference type="NCBI Taxonomy" id="76633"/>
    <lineage>
        <taxon>Bacteria</taxon>
        <taxon>Bacillati</taxon>
        <taxon>Bacillota</taxon>
        <taxon>Bacilli</taxon>
        <taxon>Bacillales</taxon>
        <taxon>Paenibacillaceae</taxon>
        <taxon>Thermobacillus</taxon>
    </lineage>
</organism>
<gene>
    <name evidence="1" type="primary">txxe 810</name>
    <name evidence="1" type="ORF">TXXE_08650</name>
</gene>
<name>A0ABM8V3I6_THEXY</name>
<protein>
    <submittedName>
        <fullName evidence="1">Uncharacterized protein</fullName>
    </submittedName>
</protein>
<accession>A0ABM8V3I6</accession>
<evidence type="ECO:0000313" key="1">
    <source>
        <dbReference type="EMBL" id="CAG5085365.1"/>
    </source>
</evidence>
<dbReference type="EMBL" id="CAJRAY010000039">
    <property type="protein sequence ID" value="CAG5085365.1"/>
    <property type="molecule type" value="Genomic_DNA"/>
</dbReference>
<comment type="caution">
    <text evidence="1">The sequence shown here is derived from an EMBL/GenBank/DDBJ whole genome shotgun (WGS) entry which is preliminary data.</text>
</comment>
<evidence type="ECO:0000313" key="2">
    <source>
        <dbReference type="Proteomes" id="UP000681526"/>
    </source>
</evidence>